<dbReference type="InterPro" id="IPR007123">
    <property type="entry name" value="Gelsolin-like_dom"/>
</dbReference>
<dbReference type="GO" id="GO:0005737">
    <property type="term" value="C:cytoplasm"/>
    <property type="evidence" value="ECO:0007669"/>
    <property type="project" value="TreeGrafter"/>
</dbReference>
<dbReference type="CDD" id="cd11293">
    <property type="entry name" value="gelsolin_S4_like"/>
    <property type="match status" value="1"/>
</dbReference>
<dbReference type="PANTHER" id="PTHR11977:SF57">
    <property type="entry name" value="VILLIN-LIKE PROTEIN QUAIL"/>
    <property type="match status" value="1"/>
</dbReference>
<dbReference type="InterPro" id="IPR029006">
    <property type="entry name" value="ADF-H/Gelsolin-like_dom_sf"/>
</dbReference>
<dbReference type="PRINTS" id="PR00597">
    <property type="entry name" value="GELSOLIN"/>
</dbReference>
<dbReference type="GO" id="GO:0005546">
    <property type="term" value="F:phosphatidylinositol-4,5-bisphosphate binding"/>
    <property type="evidence" value="ECO:0007669"/>
    <property type="project" value="TreeGrafter"/>
</dbReference>
<dbReference type="PANTHER" id="PTHR11977">
    <property type="entry name" value="VILLIN"/>
    <property type="match status" value="1"/>
</dbReference>
<evidence type="ECO:0000256" key="1">
    <source>
        <dbReference type="ARBA" id="ARBA00008418"/>
    </source>
</evidence>
<evidence type="ECO:0000256" key="2">
    <source>
        <dbReference type="ARBA" id="ARBA00022467"/>
    </source>
</evidence>
<dbReference type="GO" id="GO:0051015">
    <property type="term" value="F:actin filament binding"/>
    <property type="evidence" value="ECO:0007669"/>
    <property type="project" value="InterPro"/>
</dbReference>
<dbReference type="Gene3D" id="1.10.950.10">
    <property type="entry name" value="Villin headpiece domain"/>
    <property type="match status" value="1"/>
</dbReference>
<dbReference type="Pfam" id="PF02209">
    <property type="entry name" value="VHP"/>
    <property type="match status" value="1"/>
</dbReference>
<dbReference type="CDD" id="cd11290">
    <property type="entry name" value="gelsolin_S1_like"/>
    <property type="match status" value="1"/>
</dbReference>
<name>A0A6J8DQJ5_MYTCO</name>
<keyword evidence="2" id="KW-0117">Actin capping</keyword>
<keyword evidence="3" id="KW-0677">Repeat</keyword>
<dbReference type="OrthoDB" id="6375767at2759"/>
<dbReference type="EMBL" id="CACVKT020007820">
    <property type="protein sequence ID" value="CAC5410893.1"/>
    <property type="molecule type" value="Genomic_DNA"/>
</dbReference>
<dbReference type="GO" id="GO:0051016">
    <property type="term" value="P:barbed-end actin filament capping"/>
    <property type="evidence" value="ECO:0007669"/>
    <property type="project" value="TreeGrafter"/>
</dbReference>
<dbReference type="InterPro" id="IPR036886">
    <property type="entry name" value="Villin_headpiece_dom_sf"/>
</dbReference>
<dbReference type="GO" id="GO:0015629">
    <property type="term" value="C:actin cytoskeleton"/>
    <property type="evidence" value="ECO:0007669"/>
    <property type="project" value="TreeGrafter"/>
</dbReference>
<evidence type="ECO:0000259" key="5">
    <source>
        <dbReference type="PROSITE" id="PS51089"/>
    </source>
</evidence>
<dbReference type="Gene3D" id="3.40.20.10">
    <property type="entry name" value="Severin"/>
    <property type="match status" value="7"/>
</dbReference>
<dbReference type="InterPro" id="IPR007122">
    <property type="entry name" value="Villin/Gelsolin"/>
</dbReference>
<dbReference type="Proteomes" id="UP000507470">
    <property type="component" value="Unassembled WGS sequence"/>
</dbReference>
<dbReference type="CDD" id="cd11292">
    <property type="entry name" value="gelsolin_S3_like"/>
    <property type="match status" value="1"/>
</dbReference>
<dbReference type="InterPro" id="IPR003128">
    <property type="entry name" value="Villin_headpiece"/>
</dbReference>
<dbReference type="CDD" id="cd11288">
    <property type="entry name" value="gelsolin_S5_like"/>
    <property type="match status" value="1"/>
</dbReference>
<comment type="similarity">
    <text evidence="1">Belongs to the villin/gelsolin family.</text>
</comment>
<dbReference type="GO" id="GO:0051014">
    <property type="term" value="P:actin filament severing"/>
    <property type="evidence" value="ECO:0007669"/>
    <property type="project" value="TreeGrafter"/>
</dbReference>
<dbReference type="AlphaFoldDB" id="A0A6J8DQJ5"/>
<evidence type="ECO:0000313" key="6">
    <source>
        <dbReference type="EMBL" id="CAC5410893.1"/>
    </source>
</evidence>
<sequence>MANVDAAFRVIDPRSKKSVFHIWRIEKMNVVSVPKEQYGNFYKGDSYIVLSVAEEGDERGCNVKMKEIKGHMDVHIHFWLGSDTTQDEAGVAAYKTVELDDYMGGGPVQHREVEGHESKLFMNYFKPKGGIKYLEGGHASGFNHVEHKFRQRLLHVKGKHHVRVTEAAGMQWSAMNHGDVFILDLGRVLFVWNGKEASVTEKRMGCMHASSLRDERAGKMKTNIIIVEDGTEDKMDPEELKMFSQHLPLNERNEIQSKEAGGQDDKVDRKHVIKLYVCSEDEGTLKVSEVKSGPLSRKDMHTGDSYIIDNGSQGLWTWIGKGSSKKERSEAMRNAIGFINKKGLDPNTSVTRVVEDGEPTDFKCLFRDWPQPKVEGKVYSRNRVAKTIQTKFDATTLHENRQLAAETQMFDDGSGRAEVWRVENFDLVPQEKHHMGKFFGGDCYVIQYSYPHPDNKNHVIYYWQVRPSILLSTSRQQKSCHLLLAGKALHTYIFSHQDNKNHVIYYWQGAKSTTDERGTSALKAVELDDALGGAAVQVRVVQGKEPVHFMAIFDGKMIIFEGGKAGWDNGEKSTNGPGDTYMLQVRGTNPLNTKAVQVDLDAESLNSNDVFVIFSKKAIYIWSGKGSTGDEREMAKRIASASPRNPTMVFEGQEKEDFWNCLGGKKPYSSDKRLQEPDSGHPARLFQLSNAAGKFTCDEIPDFAQQDLVEDDVMILDVWDSVYIWIGKGANQQEKKEAARLAQEYIDTDPAGRDPDTPMYMVKQGMEPPTFTGFFGLWDRDMWSKGQSYQELMQHLGDGNEALTLVKAADVNGEFSYDSVPKYPLEQLAVSAEELPSGVDPSCKEIHLSPEDFDRLFKMKYQDFVTKPQWKQQELKKKFGIF</sequence>
<evidence type="ECO:0000256" key="4">
    <source>
        <dbReference type="ARBA" id="ARBA00023203"/>
    </source>
</evidence>
<dbReference type="SMART" id="SM00153">
    <property type="entry name" value="VHP"/>
    <property type="match status" value="1"/>
</dbReference>
<organism evidence="6 7">
    <name type="scientific">Mytilus coruscus</name>
    <name type="common">Sea mussel</name>
    <dbReference type="NCBI Taxonomy" id="42192"/>
    <lineage>
        <taxon>Eukaryota</taxon>
        <taxon>Metazoa</taxon>
        <taxon>Spiralia</taxon>
        <taxon>Lophotrochozoa</taxon>
        <taxon>Mollusca</taxon>
        <taxon>Bivalvia</taxon>
        <taxon>Autobranchia</taxon>
        <taxon>Pteriomorphia</taxon>
        <taxon>Mytilida</taxon>
        <taxon>Mytiloidea</taxon>
        <taxon>Mytilidae</taxon>
        <taxon>Mytilinae</taxon>
        <taxon>Mytilus</taxon>
    </lineage>
</organism>
<dbReference type="SMART" id="SM00262">
    <property type="entry name" value="GEL"/>
    <property type="match status" value="6"/>
</dbReference>
<gene>
    <name evidence="6" type="ORF">MCOR_44047</name>
</gene>
<dbReference type="GO" id="GO:0008154">
    <property type="term" value="P:actin polymerization or depolymerization"/>
    <property type="evidence" value="ECO:0007669"/>
    <property type="project" value="TreeGrafter"/>
</dbReference>
<evidence type="ECO:0000256" key="3">
    <source>
        <dbReference type="ARBA" id="ARBA00022737"/>
    </source>
</evidence>
<dbReference type="SUPFAM" id="SSF47050">
    <property type="entry name" value="VHP, Villin headpiece domain"/>
    <property type="match status" value="1"/>
</dbReference>
<dbReference type="PROSITE" id="PS51089">
    <property type="entry name" value="HP"/>
    <property type="match status" value="1"/>
</dbReference>
<proteinExistence type="inferred from homology"/>
<reference evidence="6 7" key="1">
    <citation type="submission" date="2020-06" db="EMBL/GenBank/DDBJ databases">
        <authorList>
            <person name="Li R."/>
            <person name="Bekaert M."/>
        </authorList>
    </citation>
    <scope>NUCLEOTIDE SEQUENCE [LARGE SCALE GENOMIC DNA]</scope>
    <source>
        <strain evidence="7">wild</strain>
    </source>
</reference>
<dbReference type="SUPFAM" id="SSF55753">
    <property type="entry name" value="Actin depolymerizing proteins"/>
    <property type="match status" value="6"/>
</dbReference>
<protein>
    <submittedName>
        <fullName evidence="6">Villin-1,Gelsolin,Advillin</fullName>
    </submittedName>
</protein>
<evidence type="ECO:0000313" key="7">
    <source>
        <dbReference type="Proteomes" id="UP000507470"/>
    </source>
</evidence>
<accession>A0A6J8DQJ5</accession>
<dbReference type="Pfam" id="PF00626">
    <property type="entry name" value="Gelsolin"/>
    <property type="match status" value="6"/>
</dbReference>
<keyword evidence="7" id="KW-1185">Reference proteome</keyword>
<dbReference type="CDD" id="cd11291">
    <property type="entry name" value="gelsolin_S6_like"/>
    <property type="match status" value="1"/>
</dbReference>
<dbReference type="FunFam" id="3.40.20.10:FF:000001">
    <property type="entry name" value="Gelsolin"/>
    <property type="match status" value="1"/>
</dbReference>
<keyword evidence="4" id="KW-0009">Actin-binding</keyword>
<dbReference type="FunFam" id="3.40.20.10:FF:000005">
    <property type="entry name" value="Gelsolin"/>
    <property type="match status" value="1"/>
</dbReference>
<feature type="domain" description="HP" evidence="5">
    <location>
        <begin position="817"/>
        <end position="882"/>
    </location>
</feature>